<comment type="caution">
    <text evidence="1">The sequence shown here is derived from an EMBL/GenBank/DDBJ whole genome shotgun (WGS) entry which is preliminary data.</text>
</comment>
<reference evidence="1 2" key="1">
    <citation type="journal article" date="2015" name="Genome Announc.">
        <title>Genome Assemblies of Three Soil-Associated Devosia species: D. insulae, D. limi, and D. soli.</title>
        <authorList>
            <person name="Hassan Y.I."/>
            <person name="Lepp D."/>
            <person name="Zhou T."/>
        </authorList>
    </citation>
    <scope>NUCLEOTIDE SEQUENCE [LARGE SCALE GENOMIC DNA]</scope>
    <source>
        <strain evidence="1 2">DS-56</strain>
    </source>
</reference>
<dbReference type="Proteomes" id="UP000095463">
    <property type="component" value="Unassembled WGS sequence"/>
</dbReference>
<dbReference type="EMBL" id="LAJE02000083">
    <property type="protein sequence ID" value="OEO32211.1"/>
    <property type="molecule type" value="Genomic_DNA"/>
</dbReference>
<dbReference type="SUPFAM" id="SSF49695">
    <property type="entry name" value="gamma-Crystallin-like"/>
    <property type="match status" value="1"/>
</dbReference>
<evidence type="ECO:0000313" key="1">
    <source>
        <dbReference type="EMBL" id="OEO32211.1"/>
    </source>
</evidence>
<dbReference type="InterPro" id="IPR011024">
    <property type="entry name" value="G_crystallin-like"/>
</dbReference>
<name>A0A1E5XUE4_9HYPH</name>
<sequence>MLGTAVTSAAPVGTPAWSVRPLILFEGPGKAYDVTGEIDGKVRIYVDRCSRQWCHVHAGRNAGWTRLYDIAFGKVIRHPWQLAPIPYNWGGPGIVCLYEGHNFTGASFCAKSGTKVRDFLLLDTDNRYSSVRIEGNVSVDLCRDRDFHSYCERVNDSDASLNGFLDNNVSSMRVY</sequence>
<accession>A0A1E5XUE4</accession>
<gene>
    <name evidence="1" type="ORF">VW23_012670</name>
</gene>
<dbReference type="Pfam" id="PF03995">
    <property type="entry name" value="Inhibitor_I36"/>
    <property type="match status" value="1"/>
</dbReference>
<protein>
    <submittedName>
        <fullName evidence="1">Uncharacterized protein</fullName>
    </submittedName>
</protein>
<dbReference type="Gene3D" id="2.60.20.10">
    <property type="entry name" value="Crystallins"/>
    <property type="match status" value="1"/>
</dbReference>
<evidence type="ECO:0000313" key="2">
    <source>
        <dbReference type="Proteomes" id="UP000095463"/>
    </source>
</evidence>
<keyword evidence="2" id="KW-1185">Reference proteome</keyword>
<dbReference type="AlphaFoldDB" id="A0A1E5XUE4"/>
<proteinExistence type="predicted"/>
<organism evidence="1 2">
    <name type="scientific">Devosia insulae DS-56</name>
    <dbReference type="NCBI Taxonomy" id="1116389"/>
    <lineage>
        <taxon>Bacteria</taxon>
        <taxon>Pseudomonadati</taxon>
        <taxon>Pseudomonadota</taxon>
        <taxon>Alphaproteobacteria</taxon>
        <taxon>Hyphomicrobiales</taxon>
        <taxon>Devosiaceae</taxon>
        <taxon>Devosia</taxon>
    </lineage>
</organism>